<evidence type="ECO:0000259" key="2">
    <source>
        <dbReference type="Pfam" id="PF00188"/>
    </source>
</evidence>
<feature type="domain" description="SCP" evidence="2">
    <location>
        <begin position="52"/>
        <end position="163"/>
    </location>
</feature>
<dbReference type="AlphaFoldDB" id="A0A840N9E1"/>
<protein>
    <submittedName>
        <fullName evidence="3">Uncharacterized protein YkwD</fullName>
    </submittedName>
</protein>
<feature type="chain" id="PRO_5032791399" evidence="1">
    <location>
        <begin position="42"/>
        <end position="166"/>
    </location>
</feature>
<gene>
    <name evidence="3" type="ORF">BJ969_000549</name>
</gene>
<dbReference type="InterPro" id="IPR014044">
    <property type="entry name" value="CAP_dom"/>
</dbReference>
<name>A0A840N9E1_9PSEU</name>
<organism evidence="3 4">
    <name type="scientific">Saccharopolyspora gloriosae</name>
    <dbReference type="NCBI Taxonomy" id="455344"/>
    <lineage>
        <taxon>Bacteria</taxon>
        <taxon>Bacillati</taxon>
        <taxon>Actinomycetota</taxon>
        <taxon>Actinomycetes</taxon>
        <taxon>Pseudonocardiales</taxon>
        <taxon>Pseudonocardiaceae</taxon>
        <taxon>Saccharopolyspora</taxon>
    </lineage>
</organism>
<keyword evidence="1" id="KW-0732">Signal</keyword>
<evidence type="ECO:0000256" key="1">
    <source>
        <dbReference type="SAM" id="SignalP"/>
    </source>
</evidence>
<dbReference type="InterPro" id="IPR035940">
    <property type="entry name" value="CAP_sf"/>
</dbReference>
<keyword evidence="4" id="KW-1185">Reference proteome</keyword>
<dbReference type="Gene3D" id="3.40.33.10">
    <property type="entry name" value="CAP"/>
    <property type="match status" value="1"/>
</dbReference>
<dbReference type="CDD" id="cd05379">
    <property type="entry name" value="CAP_bacterial"/>
    <property type="match status" value="1"/>
</dbReference>
<evidence type="ECO:0000313" key="4">
    <source>
        <dbReference type="Proteomes" id="UP000580474"/>
    </source>
</evidence>
<dbReference type="PANTHER" id="PTHR31157">
    <property type="entry name" value="SCP DOMAIN-CONTAINING PROTEIN"/>
    <property type="match status" value="1"/>
</dbReference>
<proteinExistence type="predicted"/>
<dbReference type="EMBL" id="JACHIV010000001">
    <property type="protein sequence ID" value="MBB5067461.1"/>
    <property type="molecule type" value="Genomic_DNA"/>
</dbReference>
<evidence type="ECO:0000313" key="3">
    <source>
        <dbReference type="EMBL" id="MBB5067461.1"/>
    </source>
</evidence>
<reference evidence="3 4" key="1">
    <citation type="submission" date="2020-08" db="EMBL/GenBank/DDBJ databases">
        <title>Sequencing the genomes of 1000 actinobacteria strains.</title>
        <authorList>
            <person name="Klenk H.-P."/>
        </authorList>
    </citation>
    <scope>NUCLEOTIDE SEQUENCE [LARGE SCALE GENOMIC DNA]</scope>
    <source>
        <strain evidence="3 4">DSM 45582</strain>
    </source>
</reference>
<dbReference type="Proteomes" id="UP000580474">
    <property type="component" value="Unassembled WGS sequence"/>
</dbReference>
<feature type="signal peptide" evidence="1">
    <location>
        <begin position="1"/>
        <end position="41"/>
    </location>
</feature>
<dbReference type="Pfam" id="PF00188">
    <property type="entry name" value="CAP"/>
    <property type="match status" value="1"/>
</dbReference>
<comment type="caution">
    <text evidence="3">The sequence shown here is derived from an EMBL/GenBank/DDBJ whole genome shotgun (WGS) entry which is preliminary data.</text>
</comment>
<dbReference type="RefSeq" id="WP_184477001.1">
    <property type="nucleotide sequence ID" value="NZ_JACHIV010000001.1"/>
</dbReference>
<dbReference type="SUPFAM" id="SSF55797">
    <property type="entry name" value="PR-1-like"/>
    <property type="match status" value="1"/>
</dbReference>
<accession>A0A840N9E1</accession>
<sequence length="166" mass="17627">MFVLPRSMPGSPAFRWRGSVRPILLCALLSASAMVVPSAHADRMDVVTAEVVDRTNAARAEAGCGPLAPFPDLERSAQAHAVDMAVHDFFAHSDAAGRVLARLSGATAENIAAGNASPAATFHQWMTSPGHRANIQNCAYTRIGVGHAFDPNSSYGHYWVQEFAGP</sequence>
<dbReference type="PANTHER" id="PTHR31157:SF1">
    <property type="entry name" value="SCP DOMAIN-CONTAINING PROTEIN"/>
    <property type="match status" value="1"/>
</dbReference>